<keyword evidence="1 3" id="KW-0479">Metal-binding</keyword>
<evidence type="ECO:0000259" key="5">
    <source>
        <dbReference type="PROSITE" id="PS51007"/>
    </source>
</evidence>
<keyword evidence="7" id="KW-1185">Reference proteome</keyword>
<dbReference type="GO" id="GO:0046872">
    <property type="term" value="F:metal ion binding"/>
    <property type="evidence" value="ECO:0007669"/>
    <property type="project" value="UniProtKB-KW"/>
</dbReference>
<dbReference type="GO" id="GO:0009055">
    <property type="term" value="F:electron transfer activity"/>
    <property type="evidence" value="ECO:0007669"/>
    <property type="project" value="InterPro"/>
</dbReference>
<feature type="domain" description="Cytochrome c" evidence="5">
    <location>
        <begin position="150"/>
        <end position="277"/>
    </location>
</feature>
<keyword evidence="2 3" id="KW-0408">Iron</keyword>
<proteinExistence type="predicted"/>
<dbReference type="RefSeq" id="WP_200390723.1">
    <property type="nucleotide sequence ID" value="NZ_JAENIO010000007.1"/>
</dbReference>
<dbReference type="Pfam" id="PF16694">
    <property type="entry name" value="Cytochrome_P460"/>
    <property type="match status" value="1"/>
</dbReference>
<dbReference type="GO" id="GO:0020037">
    <property type="term" value="F:heme binding"/>
    <property type="evidence" value="ECO:0007669"/>
    <property type="project" value="InterPro"/>
</dbReference>
<keyword evidence="4" id="KW-0732">Signal</keyword>
<evidence type="ECO:0000313" key="6">
    <source>
        <dbReference type="EMBL" id="MBK1833290.1"/>
    </source>
</evidence>
<evidence type="ECO:0000313" key="7">
    <source>
        <dbReference type="Proteomes" id="UP000604083"/>
    </source>
</evidence>
<organism evidence="6 7">
    <name type="scientific">Roseibacillus ishigakijimensis</name>
    <dbReference type="NCBI Taxonomy" id="454146"/>
    <lineage>
        <taxon>Bacteria</taxon>
        <taxon>Pseudomonadati</taxon>
        <taxon>Verrucomicrobiota</taxon>
        <taxon>Verrucomicrobiia</taxon>
        <taxon>Verrucomicrobiales</taxon>
        <taxon>Verrucomicrobiaceae</taxon>
        <taxon>Roseibacillus</taxon>
    </lineage>
</organism>
<dbReference type="Gene3D" id="3.50.70.20">
    <property type="entry name" value="Cytochrome P460"/>
    <property type="match status" value="2"/>
</dbReference>
<comment type="caution">
    <text evidence="6">The sequence shown here is derived from an EMBL/GenBank/DDBJ whole genome shotgun (WGS) entry which is preliminary data.</text>
</comment>
<keyword evidence="3" id="KW-0349">Heme</keyword>
<dbReference type="PROSITE" id="PS51007">
    <property type="entry name" value="CYTC"/>
    <property type="match status" value="1"/>
</dbReference>
<name>A0A934RM31_9BACT</name>
<reference evidence="6" key="1">
    <citation type="submission" date="2021-01" db="EMBL/GenBank/DDBJ databases">
        <title>Modified the classification status of verrucomicrobia.</title>
        <authorList>
            <person name="Feng X."/>
        </authorList>
    </citation>
    <scope>NUCLEOTIDE SEQUENCE</scope>
    <source>
        <strain evidence="6">KCTC 12986</strain>
    </source>
</reference>
<gene>
    <name evidence="6" type="ORF">JIN78_04385</name>
</gene>
<feature type="signal peptide" evidence="4">
    <location>
        <begin position="1"/>
        <end position="26"/>
    </location>
</feature>
<dbReference type="InterPro" id="IPR038142">
    <property type="entry name" value="Cytochrome_P460_sp"/>
</dbReference>
<dbReference type="CDD" id="cd20751">
    <property type="entry name" value="cyt_P460_Ne-like"/>
    <property type="match status" value="1"/>
</dbReference>
<feature type="chain" id="PRO_5036944983" evidence="4">
    <location>
        <begin position="27"/>
        <end position="399"/>
    </location>
</feature>
<sequence>MSTTQIVSARAFGKLATASVALFVLSAPLFLTSCEKSTAQAEGKANAFFEINADGELIRPTGYRTWVYVGTPLTPNDMNGGAATFPEFHSVYIDPVSYDHYRTTGEFPDGTILVKEMSLVGSKTASSGAGYFMGEFSGLEATIKSKEHFPDAPGNWAYFTFTNPKEGTLADKTKAHPSSSCNACHETQAQDDFVFTQYYPVLRAAKGVGDEVVPENGAERTASNPEGTAAISDADAEASAEQPAVDPQWLPTAETPEVDLEVPLEREALFAYLKEGKYKDFPAKETDMHPSVGPHLDYSWPVRVFMNKIVADSMTAGNDQHPKGSVVIKELFDNDKNLTGWAVMAKTHDDTDMGKGWYWTEFTSAVDATKEVGGGNGVPGCFGCHFAGKDMVRSHFPLK</sequence>
<dbReference type="CDD" id="cd20716">
    <property type="entry name" value="cyt_P460_fam"/>
    <property type="match status" value="1"/>
</dbReference>
<evidence type="ECO:0000256" key="1">
    <source>
        <dbReference type="ARBA" id="ARBA00022723"/>
    </source>
</evidence>
<dbReference type="Proteomes" id="UP000604083">
    <property type="component" value="Unassembled WGS sequence"/>
</dbReference>
<evidence type="ECO:0000256" key="3">
    <source>
        <dbReference type="PROSITE-ProRule" id="PRU00433"/>
    </source>
</evidence>
<dbReference type="InterPro" id="IPR032033">
    <property type="entry name" value="Cytochrome_P460"/>
</dbReference>
<protein>
    <submittedName>
        <fullName evidence="6">Cytochrome P460 family protein</fullName>
    </submittedName>
</protein>
<dbReference type="EMBL" id="JAENIO010000007">
    <property type="protein sequence ID" value="MBK1833290.1"/>
    <property type="molecule type" value="Genomic_DNA"/>
</dbReference>
<evidence type="ECO:0000256" key="2">
    <source>
        <dbReference type="ARBA" id="ARBA00023004"/>
    </source>
</evidence>
<dbReference type="AlphaFoldDB" id="A0A934RM31"/>
<accession>A0A934RM31</accession>
<evidence type="ECO:0000256" key="4">
    <source>
        <dbReference type="SAM" id="SignalP"/>
    </source>
</evidence>
<dbReference type="InterPro" id="IPR009056">
    <property type="entry name" value="Cyt_c-like_dom"/>
</dbReference>